<feature type="domain" description="AsmA" evidence="1">
    <location>
        <begin position="223"/>
        <end position="394"/>
    </location>
</feature>
<organism evidence="2 3">
    <name type="scientific">Spiribacter aquaticus</name>
    <dbReference type="NCBI Taxonomy" id="1935996"/>
    <lineage>
        <taxon>Bacteria</taxon>
        <taxon>Pseudomonadati</taxon>
        <taxon>Pseudomonadota</taxon>
        <taxon>Gammaproteobacteria</taxon>
        <taxon>Chromatiales</taxon>
        <taxon>Ectothiorhodospiraceae</taxon>
        <taxon>Spiribacter</taxon>
    </lineage>
</organism>
<protein>
    <submittedName>
        <fullName evidence="2">AsmA family protein</fullName>
    </submittedName>
</protein>
<dbReference type="AlphaFoldDB" id="A0A557RMS3"/>
<dbReference type="InterPro" id="IPR052894">
    <property type="entry name" value="AsmA-related"/>
</dbReference>
<dbReference type="EMBL" id="VMKP01000001">
    <property type="protein sequence ID" value="TVO66474.1"/>
    <property type="molecule type" value="Genomic_DNA"/>
</dbReference>
<name>A0A557RMS3_9GAMM</name>
<evidence type="ECO:0000313" key="3">
    <source>
        <dbReference type="Proteomes" id="UP000316688"/>
    </source>
</evidence>
<dbReference type="InterPro" id="IPR007844">
    <property type="entry name" value="AsmA"/>
</dbReference>
<dbReference type="Proteomes" id="UP000316688">
    <property type="component" value="Unassembled WGS sequence"/>
</dbReference>
<dbReference type="GO" id="GO:0090313">
    <property type="term" value="P:regulation of protein targeting to membrane"/>
    <property type="evidence" value="ECO:0007669"/>
    <property type="project" value="TreeGrafter"/>
</dbReference>
<accession>A0A557RMS3</accession>
<keyword evidence="3" id="KW-1185">Reference proteome</keyword>
<comment type="caution">
    <text evidence="2">The sequence shown here is derived from an EMBL/GenBank/DDBJ whole genome shotgun (WGS) entry which is preliminary data.</text>
</comment>
<sequence>MRVLFILLGGIATLIVAGIAALFLLFDPNDYRDSLTAAVEDQLGRSFVIEDEIGWSLFPRLSLDLGGIRLGSGDGFDDTPLLSAEGVSAGMAVMPLLSGQIQLETLTIDQPTVRLIRNGSGQANWQIGTAREGAGEGGDAGGATGGLPDWLAGLSLGGIDLSGGQLLYTDETTGERLRADPVTLDLGAIALGETAPITFEAAIERGDEQWQTRIDGDLIIRRDHTLSLRDTTVSANDLTLTALNADVVQTGEGWRIHPLGADFYEGAYTGDIRLASQQSRLPVTFDEGLNGVAMGPLLEALTGIDRLTGAAGINADGEMALSSGAAPLSTLNARGDFSIRDGAVKGVNIARLIREALARLQGETPPAADASPSTDFTSLTASVVVRDGVARSDDIAMDSPVLRLRGEGQSDLAAQRLDLSLDVSVVGSLEGQGGVPPESLRGVSIPLQIEGSWSDPSIRLNIARVLQESQGTQIRERVEEEVDRLRDRLEGLLN</sequence>
<dbReference type="RefSeq" id="WP_144347010.1">
    <property type="nucleotide sequence ID" value="NZ_VMKP01000001.1"/>
</dbReference>
<reference evidence="2 3" key="1">
    <citation type="submission" date="2019-07" db="EMBL/GenBank/DDBJ databases">
        <title>Reclasification of Spiribacter aquaticus.</title>
        <authorList>
            <person name="Leon M.J."/>
            <person name="Sanchez-Porro C."/>
            <person name="Ventosa A."/>
        </authorList>
    </citation>
    <scope>NUCLEOTIDE SEQUENCE [LARGE SCALE GENOMIC DNA]</scope>
    <source>
        <strain evidence="2 3">SP30</strain>
    </source>
</reference>
<evidence type="ECO:0000259" key="1">
    <source>
        <dbReference type="Pfam" id="PF05170"/>
    </source>
</evidence>
<proteinExistence type="predicted"/>
<feature type="domain" description="AsmA" evidence="1">
    <location>
        <begin position="3"/>
        <end position="188"/>
    </location>
</feature>
<dbReference type="PANTHER" id="PTHR30441:SF4">
    <property type="entry name" value="PROTEIN ASMA"/>
    <property type="match status" value="1"/>
</dbReference>
<evidence type="ECO:0000313" key="2">
    <source>
        <dbReference type="EMBL" id="TVO66474.1"/>
    </source>
</evidence>
<gene>
    <name evidence="2" type="ORF">FPL11_01975</name>
</gene>
<dbReference type="PANTHER" id="PTHR30441">
    <property type="entry name" value="DUF748 DOMAIN-CONTAINING PROTEIN"/>
    <property type="match status" value="1"/>
</dbReference>
<dbReference type="Pfam" id="PF05170">
    <property type="entry name" value="AsmA"/>
    <property type="match status" value="2"/>
</dbReference>
<dbReference type="GO" id="GO:0005886">
    <property type="term" value="C:plasma membrane"/>
    <property type="evidence" value="ECO:0007669"/>
    <property type="project" value="TreeGrafter"/>
</dbReference>